<dbReference type="NCBIfam" id="NF006147">
    <property type="entry name" value="PRK08295.1-4"/>
    <property type="match status" value="1"/>
</dbReference>
<name>A0A6P1MGE6_9FIRM</name>
<dbReference type="SUPFAM" id="SSF46894">
    <property type="entry name" value="C-terminal effector domain of the bipartite response regulators"/>
    <property type="match status" value="1"/>
</dbReference>
<accession>A0A6P1MGE6</accession>
<dbReference type="InterPro" id="IPR014284">
    <property type="entry name" value="RNA_pol_sigma-70_dom"/>
</dbReference>
<dbReference type="PROSITE" id="PS00715">
    <property type="entry name" value="SIGMA70_1"/>
    <property type="match status" value="1"/>
</dbReference>
<dbReference type="InterPro" id="IPR000943">
    <property type="entry name" value="RNA_pol_sigma70"/>
</dbReference>
<proteinExistence type="inferred from homology"/>
<dbReference type="GO" id="GO:0003677">
    <property type="term" value="F:DNA binding"/>
    <property type="evidence" value="ECO:0007669"/>
    <property type="project" value="UniProtKB-KW"/>
</dbReference>
<dbReference type="SUPFAM" id="SSF88946">
    <property type="entry name" value="Sigma2 domain of RNA polymerase sigma factors"/>
    <property type="match status" value="1"/>
</dbReference>
<evidence type="ECO:0000313" key="10">
    <source>
        <dbReference type="Proteomes" id="UP000463883"/>
    </source>
</evidence>
<organism evidence="9 10">
    <name type="scientific">Aminipila terrae</name>
    <dbReference type="NCBI Taxonomy" id="2697030"/>
    <lineage>
        <taxon>Bacteria</taxon>
        <taxon>Bacillati</taxon>
        <taxon>Bacillota</taxon>
        <taxon>Clostridia</taxon>
        <taxon>Peptostreptococcales</taxon>
        <taxon>Anaerovoracaceae</taxon>
        <taxon>Aminipila</taxon>
    </lineage>
</organism>
<comment type="similarity">
    <text evidence="1">Belongs to the sigma-70 factor family.</text>
</comment>
<comment type="function">
    <text evidence="7">Sigma factors are initiation factors that promote the attachment of RNA polymerase to specific initiation sites and are then released. Sigma-S contributes to the protection against external stress, thus playing a role in cellular fitness and survival.</text>
</comment>
<evidence type="ECO:0000256" key="1">
    <source>
        <dbReference type="ARBA" id="ARBA00007788"/>
    </source>
</evidence>
<dbReference type="NCBIfam" id="NF006148">
    <property type="entry name" value="PRK08295.1-5"/>
    <property type="match status" value="1"/>
</dbReference>
<keyword evidence="3" id="KW-0805">Transcription regulation</keyword>
<dbReference type="Pfam" id="PF04542">
    <property type="entry name" value="Sigma70_r2"/>
    <property type="match status" value="1"/>
</dbReference>
<dbReference type="GO" id="GO:0006352">
    <property type="term" value="P:DNA-templated transcription initiation"/>
    <property type="evidence" value="ECO:0007669"/>
    <property type="project" value="InterPro"/>
</dbReference>
<dbReference type="KEGG" id="amic:Ami3637_10690"/>
<evidence type="ECO:0000256" key="3">
    <source>
        <dbReference type="ARBA" id="ARBA00023015"/>
    </source>
</evidence>
<keyword evidence="4" id="KW-0731">Sigma factor</keyword>
<dbReference type="Proteomes" id="UP000463883">
    <property type="component" value="Chromosome"/>
</dbReference>
<dbReference type="RefSeq" id="WP_162362578.1">
    <property type="nucleotide sequence ID" value="NZ_CP047591.1"/>
</dbReference>
<dbReference type="GO" id="GO:0016987">
    <property type="term" value="F:sigma factor activity"/>
    <property type="evidence" value="ECO:0007669"/>
    <property type="project" value="UniProtKB-KW"/>
</dbReference>
<evidence type="ECO:0000256" key="5">
    <source>
        <dbReference type="ARBA" id="ARBA00023125"/>
    </source>
</evidence>
<dbReference type="PANTHER" id="PTHR30385:SF1">
    <property type="entry name" value="RNA POLYMERASE SIGMA-H FACTOR"/>
    <property type="match status" value="1"/>
</dbReference>
<evidence type="ECO:0000256" key="7">
    <source>
        <dbReference type="ARBA" id="ARBA00024701"/>
    </source>
</evidence>
<evidence type="ECO:0000259" key="8">
    <source>
        <dbReference type="PROSITE" id="PS00715"/>
    </source>
</evidence>
<feature type="domain" description="RNA polymerase sigma-70" evidence="8">
    <location>
        <begin position="52"/>
        <end position="65"/>
    </location>
</feature>
<evidence type="ECO:0000313" key="9">
    <source>
        <dbReference type="EMBL" id="QHI72811.1"/>
    </source>
</evidence>
<dbReference type="InterPro" id="IPR007627">
    <property type="entry name" value="RNA_pol_sigma70_r2"/>
</dbReference>
<evidence type="ECO:0000256" key="2">
    <source>
        <dbReference type="ARBA" id="ARBA00021245"/>
    </source>
</evidence>
<evidence type="ECO:0000256" key="6">
    <source>
        <dbReference type="ARBA" id="ARBA00023163"/>
    </source>
</evidence>
<protein>
    <recommendedName>
        <fullName evidence="2">RNA polymerase sigma factor SigS</fullName>
    </recommendedName>
</protein>
<dbReference type="InterPro" id="IPR016032">
    <property type="entry name" value="Sig_transdc_resp-reg_C-effctor"/>
</dbReference>
<dbReference type="NCBIfam" id="TIGR02937">
    <property type="entry name" value="sigma70-ECF"/>
    <property type="match status" value="1"/>
</dbReference>
<dbReference type="InterPro" id="IPR013325">
    <property type="entry name" value="RNA_pol_sigma_r2"/>
</dbReference>
<keyword evidence="6" id="KW-0804">Transcription</keyword>
<evidence type="ECO:0000256" key="4">
    <source>
        <dbReference type="ARBA" id="ARBA00023082"/>
    </source>
</evidence>
<dbReference type="Gene3D" id="1.20.120.1810">
    <property type="match status" value="1"/>
</dbReference>
<dbReference type="EMBL" id="CP047591">
    <property type="protein sequence ID" value="QHI72811.1"/>
    <property type="molecule type" value="Genomic_DNA"/>
</dbReference>
<dbReference type="PANTHER" id="PTHR30385">
    <property type="entry name" value="SIGMA FACTOR F FLAGELLAR"/>
    <property type="match status" value="1"/>
</dbReference>
<dbReference type="PIRSF" id="PIRSF002939">
    <property type="entry name" value="RNA_polymerase_sigma-H_factor"/>
    <property type="match status" value="1"/>
</dbReference>
<gene>
    <name evidence="9" type="primary">sigH</name>
    <name evidence="9" type="ORF">Ami3637_10690</name>
</gene>
<reference evidence="9 10" key="1">
    <citation type="submission" date="2020-01" db="EMBL/GenBank/DDBJ databases">
        <title>Genomic analysis of Aminipila sp. CBA3637.</title>
        <authorList>
            <person name="Kim Y.B."/>
            <person name="Roh S.W."/>
        </authorList>
    </citation>
    <scope>NUCLEOTIDE SEQUENCE [LARGE SCALE GENOMIC DNA]</scope>
    <source>
        <strain evidence="9 10">CBA3637</strain>
    </source>
</reference>
<sequence length="204" mass="23474">MQENYNQINDEELATLAQAGDELAEETLIRKYKSVIKNKSHLYFVTGADSEDVMQEGMIGLFKAIRSYREGRNASFRTYAELCINRQILTAVRQATRMKYSPLNTSISIDNKISDENYDVSIADTLYSSLEENPETIIIMKEKMQGLENEGKNFFSELESKVLVEFLQGKNYNDIGKLMNKTPKSIDNAIQRIRKKLENHLNRV</sequence>
<dbReference type="AlphaFoldDB" id="A0A6P1MGE6"/>
<keyword evidence="10" id="KW-1185">Reference proteome</keyword>
<keyword evidence="5" id="KW-0238">DNA-binding</keyword>
<dbReference type="InterPro" id="IPR016371">
    <property type="entry name" value="RNA_pol_sigma-H_factor"/>
</dbReference>